<name>A0A9Q3SXI2_9LACO</name>
<dbReference type="PANTHER" id="PTHR37299:SF1">
    <property type="entry name" value="STAGE 0 SPORULATION PROTEIN A HOMOLOG"/>
    <property type="match status" value="1"/>
</dbReference>
<proteinExistence type="predicted"/>
<dbReference type="EMBL" id="JAHBFI010000014">
    <property type="protein sequence ID" value="MBZ5962674.1"/>
    <property type="molecule type" value="Genomic_DNA"/>
</dbReference>
<dbReference type="SMART" id="SM00448">
    <property type="entry name" value="REC"/>
    <property type="match status" value="1"/>
</dbReference>
<reference evidence="3" key="1">
    <citation type="submission" date="2021-05" db="EMBL/GenBank/DDBJ databases">
        <title>Pangenome of Leuconostoc gelidum warrants species status for Leuconostoc gelidum subsp. gasicomitatum.</title>
        <authorList>
            <person name="Johansson P."/>
            <person name="Sade E."/>
            <person name="Hultman J."/>
            <person name="Auvinen P."/>
            <person name="Bjorkroth J."/>
        </authorList>
    </citation>
    <scope>NUCLEOTIDE SEQUENCE</scope>
    <source>
        <strain evidence="3">A.21.4</strain>
    </source>
</reference>
<dbReference type="InterPro" id="IPR001789">
    <property type="entry name" value="Sig_transdc_resp-reg_receiver"/>
</dbReference>
<feature type="modified residue" description="4-aspartylphosphate" evidence="1">
    <location>
        <position position="59"/>
    </location>
</feature>
<dbReference type="SMART" id="SM00850">
    <property type="entry name" value="LytTR"/>
    <property type="match status" value="1"/>
</dbReference>
<dbReference type="InterPro" id="IPR007492">
    <property type="entry name" value="LytTR_DNA-bd_dom"/>
</dbReference>
<protein>
    <submittedName>
        <fullName evidence="3">Response regulator transcription factor</fullName>
    </submittedName>
</protein>
<dbReference type="Gene3D" id="2.40.50.1020">
    <property type="entry name" value="LytTr DNA-binding domain"/>
    <property type="match status" value="1"/>
</dbReference>
<dbReference type="GO" id="GO:0003677">
    <property type="term" value="F:DNA binding"/>
    <property type="evidence" value="ECO:0007669"/>
    <property type="project" value="InterPro"/>
</dbReference>
<dbReference type="Pfam" id="PF04397">
    <property type="entry name" value="LytTR"/>
    <property type="match status" value="1"/>
</dbReference>
<dbReference type="SUPFAM" id="SSF52172">
    <property type="entry name" value="CheY-like"/>
    <property type="match status" value="1"/>
</dbReference>
<accession>A0A9Q3SXI2</accession>
<dbReference type="InterPro" id="IPR011006">
    <property type="entry name" value="CheY-like_superfamily"/>
</dbReference>
<dbReference type="PROSITE" id="PS50110">
    <property type="entry name" value="RESPONSE_REGULATORY"/>
    <property type="match status" value="1"/>
</dbReference>
<feature type="domain" description="Response regulatory" evidence="2">
    <location>
        <begin position="6"/>
        <end position="122"/>
    </location>
</feature>
<dbReference type="Gene3D" id="3.40.50.2300">
    <property type="match status" value="1"/>
</dbReference>
<keyword evidence="1" id="KW-0597">Phosphoprotein</keyword>
<evidence type="ECO:0000256" key="1">
    <source>
        <dbReference type="PROSITE-ProRule" id="PRU00169"/>
    </source>
</evidence>
<dbReference type="RefSeq" id="WP_090091050.1">
    <property type="nucleotide sequence ID" value="NZ_CBCPIF010000001.1"/>
</dbReference>
<gene>
    <name evidence="3" type="ORF">KIJ12_05880</name>
</gene>
<organism evidence="3 4">
    <name type="scientific">Leuconostoc gasicomitatum</name>
    <dbReference type="NCBI Taxonomy" id="115778"/>
    <lineage>
        <taxon>Bacteria</taxon>
        <taxon>Bacillati</taxon>
        <taxon>Bacillota</taxon>
        <taxon>Bacilli</taxon>
        <taxon>Lactobacillales</taxon>
        <taxon>Lactobacillaceae</taxon>
        <taxon>Leuconostoc</taxon>
        <taxon>Leuconostoc gelidum group</taxon>
    </lineage>
</organism>
<sequence>MPRKINTIILDDELTAIENLESMLSFYDYINVLQTSTSFNQLWQYLQLHADQVDLLFLDILLNNENGLDIAKIISETYPTIKIIYSTSEASYALDAYETSPIDYITKPISAVRLQKALTKIRHADNYTVLKNNDVKIGIKSKNVIQMINIADIRLIKKDLRHVNLLLSDDSKLTTTETINALFIKLKAYGFVMITRSIIVPIHDITALDYNQATHRYTIQLLSQLKLPPISQARMKDIKSELAAFNWII</sequence>
<evidence type="ECO:0000259" key="2">
    <source>
        <dbReference type="PROSITE" id="PS50110"/>
    </source>
</evidence>
<comment type="caution">
    <text evidence="3">The sequence shown here is derived from an EMBL/GenBank/DDBJ whole genome shotgun (WGS) entry which is preliminary data.</text>
</comment>
<dbReference type="AlphaFoldDB" id="A0A9Q3SXI2"/>
<dbReference type="InterPro" id="IPR046947">
    <property type="entry name" value="LytR-like"/>
</dbReference>
<dbReference type="Proteomes" id="UP000752647">
    <property type="component" value="Unassembled WGS sequence"/>
</dbReference>
<dbReference type="PANTHER" id="PTHR37299">
    <property type="entry name" value="TRANSCRIPTIONAL REGULATOR-RELATED"/>
    <property type="match status" value="1"/>
</dbReference>
<dbReference type="GO" id="GO:0000156">
    <property type="term" value="F:phosphorelay response regulator activity"/>
    <property type="evidence" value="ECO:0007669"/>
    <property type="project" value="InterPro"/>
</dbReference>
<evidence type="ECO:0000313" key="4">
    <source>
        <dbReference type="Proteomes" id="UP000752647"/>
    </source>
</evidence>
<dbReference type="Pfam" id="PF00072">
    <property type="entry name" value="Response_reg"/>
    <property type="match status" value="1"/>
</dbReference>
<evidence type="ECO:0000313" key="3">
    <source>
        <dbReference type="EMBL" id="MBZ5962674.1"/>
    </source>
</evidence>